<dbReference type="RefSeq" id="WP_111271999.1">
    <property type="nucleotide sequence ID" value="NZ_QKWW01000061.1"/>
</dbReference>
<dbReference type="EMBL" id="QKWW01000061">
    <property type="protein sequence ID" value="PZT53791.1"/>
    <property type="molecule type" value="Genomic_DNA"/>
</dbReference>
<reference evidence="2 3" key="1">
    <citation type="submission" date="2018-06" db="EMBL/GenBank/DDBJ databases">
        <title>Isolation of heavy metals resistant Paenibacillus silvae NC2 from Gold-Copper mine in ZiJin, China.</title>
        <authorList>
            <person name="Xu J."/>
            <person name="Mazhar H.S."/>
            <person name="Rensing C."/>
        </authorList>
    </citation>
    <scope>NUCLEOTIDE SEQUENCE [LARGE SCALE GENOMIC DNA]</scope>
    <source>
        <strain evidence="2 3">NC2</strain>
    </source>
</reference>
<name>A0A2W6NDE0_9BACL</name>
<proteinExistence type="predicted"/>
<dbReference type="Gene3D" id="1.10.10.60">
    <property type="entry name" value="Homeodomain-like"/>
    <property type="match status" value="1"/>
</dbReference>
<evidence type="ECO:0000313" key="2">
    <source>
        <dbReference type="EMBL" id="PZT53791.1"/>
    </source>
</evidence>
<organism evidence="2 3">
    <name type="scientific">Paenibacillus silvae</name>
    <dbReference type="NCBI Taxonomy" id="1325358"/>
    <lineage>
        <taxon>Bacteria</taxon>
        <taxon>Bacillati</taxon>
        <taxon>Bacillota</taxon>
        <taxon>Bacilli</taxon>
        <taxon>Bacillales</taxon>
        <taxon>Paenibacillaceae</taxon>
        <taxon>Paenibacillus</taxon>
    </lineage>
</organism>
<dbReference type="GO" id="GO:0003700">
    <property type="term" value="F:DNA-binding transcription factor activity"/>
    <property type="evidence" value="ECO:0007669"/>
    <property type="project" value="InterPro"/>
</dbReference>
<protein>
    <recommendedName>
        <fullName evidence="1">HTH araC/xylS-type domain-containing protein</fullName>
    </recommendedName>
</protein>
<dbReference type="InterPro" id="IPR036188">
    <property type="entry name" value="FAD/NAD-bd_sf"/>
</dbReference>
<accession>A0A2W6NDE0</accession>
<dbReference type="Gene3D" id="3.50.50.60">
    <property type="entry name" value="FAD/NAD(P)-binding domain"/>
    <property type="match status" value="1"/>
</dbReference>
<dbReference type="AlphaFoldDB" id="A0A2W6NDE0"/>
<dbReference type="PROSITE" id="PS01124">
    <property type="entry name" value="HTH_ARAC_FAMILY_2"/>
    <property type="match status" value="1"/>
</dbReference>
<gene>
    <name evidence="2" type="ORF">DN757_20270</name>
</gene>
<dbReference type="GO" id="GO:0043565">
    <property type="term" value="F:sequence-specific DNA binding"/>
    <property type="evidence" value="ECO:0007669"/>
    <property type="project" value="InterPro"/>
</dbReference>
<dbReference type="InterPro" id="IPR018060">
    <property type="entry name" value="HTH_AraC"/>
</dbReference>
<feature type="domain" description="HTH araC/xylS-type" evidence="1">
    <location>
        <begin position="11"/>
        <end position="30"/>
    </location>
</feature>
<sequence>MSESFEDVHYYFSRRFKQLTGISPRSYRQTFDIEGARLYGVGEHIERVEVTQVENGEMMQLDIDEIVVCHEYDRDFGQLVQWGLGQDDYGIRVDARMRTSAPGIFGAVNSAKTFLDPSAPNMAGVSSHNARFFNKNKAFNKL</sequence>
<comment type="caution">
    <text evidence="2">The sequence shown here is derived from an EMBL/GenBank/DDBJ whole genome shotgun (WGS) entry which is preliminary data.</text>
</comment>
<evidence type="ECO:0000259" key="1">
    <source>
        <dbReference type="PROSITE" id="PS01124"/>
    </source>
</evidence>
<dbReference type="Proteomes" id="UP000249204">
    <property type="component" value="Unassembled WGS sequence"/>
</dbReference>
<evidence type="ECO:0000313" key="3">
    <source>
        <dbReference type="Proteomes" id="UP000249204"/>
    </source>
</evidence>